<comment type="caution">
    <text evidence="1">The sequence shown here is derived from an EMBL/GenBank/DDBJ whole genome shotgun (WGS) entry which is preliminary data.</text>
</comment>
<proteinExistence type="predicted"/>
<reference evidence="1" key="1">
    <citation type="submission" date="2022-06" db="EMBL/GenBank/DDBJ databases">
        <title>Phylogenomic reconstructions and comparative analyses of Kickxellomycotina fungi.</title>
        <authorList>
            <person name="Reynolds N.K."/>
            <person name="Stajich J.E."/>
            <person name="Barry K."/>
            <person name="Grigoriev I.V."/>
            <person name="Crous P."/>
            <person name="Smith M.E."/>
        </authorList>
    </citation>
    <scope>NUCLEOTIDE SEQUENCE</scope>
    <source>
        <strain evidence="1">RSA 2271</strain>
    </source>
</reference>
<evidence type="ECO:0000313" key="2">
    <source>
        <dbReference type="Proteomes" id="UP001145114"/>
    </source>
</evidence>
<evidence type="ECO:0000313" key="1">
    <source>
        <dbReference type="EMBL" id="KAJ1674819.1"/>
    </source>
</evidence>
<name>A0ACC1HE31_9FUNG</name>
<dbReference type="EMBL" id="JAMZIH010005664">
    <property type="protein sequence ID" value="KAJ1674819.1"/>
    <property type="molecule type" value="Genomic_DNA"/>
</dbReference>
<keyword evidence="2" id="KW-1185">Reference proteome</keyword>
<accession>A0ACC1HE31</accession>
<protein>
    <submittedName>
        <fullName evidence="1">Uncharacterized protein</fullName>
    </submittedName>
</protein>
<sequence>MDPTLITGELSLYKKLKAYLTFYKEGCKQLYYNQKEAYAIRQRVKDGEKISRKEFQLEHQAQRDFWKMIPFGLLVMILPESIPLFVAFIPTMAKMLEKRHAVCYKLHKEVVEVMSKKYDVTQGEFKTVSGVIRTFGRVPDLLDTSRLDRKLLETCLRFMGLSPLSLTPRLRSKLDAHLAYIDKDDQLLIEEGTSEIDRLDRNELIKACQERAISPCGLSEQQMAVALRRWVEIRKHNRDVEPLALVWSRMALMTHLPELDN</sequence>
<organism evidence="1 2">
    <name type="scientific">Spiromyces aspiralis</name>
    <dbReference type="NCBI Taxonomy" id="68401"/>
    <lineage>
        <taxon>Eukaryota</taxon>
        <taxon>Fungi</taxon>
        <taxon>Fungi incertae sedis</taxon>
        <taxon>Zoopagomycota</taxon>
        <taxon>Kickxellomycotina</taxon>
        <taxon>Kickxellomycetes</taxon>
        <taxon>Kickxellales</taxon>
        <taxon>Kickxellaceae</taxon>
        <taxon>Spiromyces</taxon>
    </lineage>
</organism>
<dbReference type="Proteomes" id="UP001145114">
    <property type="component" value="Unassembled WGS sequence"/>
</dbReference>
<gene>
    <name evidence="1" type="ORF">EV182_002498</name>
</gene>